<reference evidence="4 5" key="1">
    <citation type="journal article" date="2016" name="PLoS ONE">
        <title>Sequence Assembly of Yarrowia lipolytica Strain W29/CLIB89 Shows Transposable Element Diversity.</title>
        <authorList>
            <person name="Magnan C."/>
            <person name="Yu J."/>
            <person name="Chang I."/>
            <person name="Jahn E."/>
            <person name="Kanomata Y."/>
            <person name="Wu J."/>
            <person name="Zeller M."/>
            <person name="Oakes M."/>
            <person name="Baldi P."/>
            <person name="Sandmeyer S."/>
        </authorList>
    </citation>
    <scope>NUCLEOTIDE SEQUENCE [LARGE SCALE GENOMIC DNA]</scope>
    <source>
        <strain evidence="5">CLIB89(W29)</strain>
    </source>
</reference>
<dbReference type="KEGG" id="yli:2911478"/>
<dbReference type="GO" id="GO:0000978">
    <property type="term" value="F:RNA polymerase II cis-regulatory region sequence-specific DNA binding"/>
    <property type="evidence" value="ECO:0007669"/>
    <property type="project" value="TreeGrafter"/>
</dbReference>
<dbReference type="GeneID" id="2911478"/>
<dbReference type="VEuPathDB" id="FungiDB:YALI1_E16608g"/>
<evidence type="ECO:0000313" key="5">
    <source>
        <dbReference type="Proteomes" id="UP000182444"/>
    </source>
</evidence>
<dbReference type="FunFam" id="1.10.10.10:FF:000119">
    <property type="entry name" value="DNA damage and replication checkpoint protein"/>
    <property type="match status" value="1"/>
</dbReference>
<dbReference type="Pfam" id="PF02257">
    <property type="entry name" value="RFX_DNA_binding"/>
    <property type="match status" value="1"/>
</dbReference>
<protein>
    <recommendedName>
        <fullName evidence="3">RFX-type winged-helix domain-containing protein</fullName>
    </recommendedName>
</protein>
<dbReference type="EMBL" id="CP017557">
    <property type="protein sequence ID" value="AOW05376.1"/>
    <property type="molecule type" value="Genomic_DNA"/>
</dbReference>
<accession>A0A1D8NIA3</accession>
<evidence type="ECO:0000313" key="4">
    <source>
        <dbReference type="EMBL" id="AOW05376.1"/>
    </source>
</evidence>
<dbReference type="InterPro" id="IPR036390">
    <property type="entry name" value="WH_DNA-bd_sf"/>
</dbReference>
<proteinExistence type="predicted"/>
<sequence length="415" mass="45945">MEVAMDGSHNGRRKCARRSSSAELLEKPESDLLTQMYHMRNDDSLADALTNNESEHSNVSTSSAASASTAATSASMMDSQVYTNKQNTAANNVTPAPNNTDMRPPESPGPGSSASRKRKAPMASSEEIDAELRRAAEQLVGLPIEDIVETLRRQDSPAGRGHGNERTKQTFGMAWLMKFCELNEQSSVLRSRIYARYVTMCSQHNVRPMNPASFGKLVRVIYPDLTTRRLGVRGQSKYHYCGIRLTGEAEEISTPGPGSPDRAFTPELTPFDSPYGFRGKTETPDYALGLNSMMASQPGTPQQHIQNHQQQHLQQNHQQHHQQQQQQQQHQQHQHNSSSNKHNNSNSTNNNTTTQQQQQPTTQQQTATATATHNGNPPTRRTRPSFRVEPNGSVTIRRLRLPHAALDGAVPSSGH</sequence>
<keyword evidence="1" id="KW-0238">DNA-binding</keyword>
<dbReference type="InterPro" id="IPR039779">
    <property type="entry name" value="RFX-like"/>
</dbReference>
<dbReference type="InterPro" id="IPR003150">
    <property type="entry name" value="DNA-bd_RFX"/>
</dbReference>
<dbReference type="InterPro" id="IPR036388">
    <property type="entry name" value="WH-like_DNA-bd_sf"/>
</dbReference>
<feature type="region of interest" description="Disordered" evidence="2">
    <location>
        <begin position="89"/>
        <end position="127"/>
    </location>
</feature>
<feature type="region of interest" description="Disordered" evidence="2">
    <location>
        <begin position="1"/>
        <end position="65"/>
    </location>
</feature>
<name>A0A1D8NIA3_YARLL</name>
<dbReference type="PANTHER" id="PTHR12619">
    <property type="entry name" value="RFX TRANSCRIPTION FACTOR FAMILY"/>
    <property type="match status" value="1"/>
</dbReference>
<dbReference type="RefSeq" id="XP_503908.3">
    <property type="nucleotide sequence ID" value="XM_503908.3"/>
</dbReference>
<evidence type="ECO:0000259" key="3">
    <source>
        <dbReference type="PROSITE" id="PS51526"/>
    </source>
</evidence>
<evidence type="ECO:0000256" key="1">
    <source>
        <dbReference type="ARBA" id="ARBA00023125"/>
    </source>
</evidence>
<dbReference type="SUPFAM" id="SSF46785">
    <property type="entry name" value="Winged helix' DNA-binding domain"/>
    <property type="match status" value="1"/>
</dbReference>
<feature type="compositionally biased region" description="Low complexity" evidence="2">
    <location>
        <begin position="89"/>
        <end position="100"/>
    </location>
</feature>
<dbReference type="Gene3D" id="1.10.10.10">
    <property type="entry name" value="Winged helix-like DNA-binding domain superfamily/Winged helix DNA-binding domain"/>
    <property type="match status" value="1"/>
</dbReference>
<feature type="domain" description="RFX-type winged-helix" evidence="3">
    <location>
        <begin position="172"/>
        <end position="247"/>
    </location>
</feature>
<organism evidence="4 5">
    <name type="scientific">Yarrowia lipolytica</name>
    <name type="common">Candida lipolytica</name>
    <dbReference type="NCBI Taxonomy" id="4952"/>
    <lineage>
        <taxon>Eukaryota</taxon>
        <taxon>Fungi</taxon>
        <taxon>Dikarya</taxon>
        <taxon>Ascomycota</taxon>
        <taxon>Saccharomycotina</taxon>
        <taxon>Dipodascomycetes</taxon>
        <taxon>Dipodascales</taxon>
        <taxon>Dipodascales incertae sedis</taxon>
        <taxon>Yarrowia</taxon>
    </lineage>
</organism>
<dbReference type="GO" id="GO:0000981">
    <property type="term" value="F:DNA-binding transcription factor activity, RNA polymerase II-specific"/>
    <property type="evidence" value="ECO:0007669"/>
    <property type="project" value="TreeGrafter"/>
</dbReference>
<evidence type="ECO:0000256" key="2">
    <source>
        <dbReference type="SAM" id="MobiDB-lite"/>
    </source>
</evidence>
<dbReference type="PROSITE" id="PS51526">
    <property type="entry name" value="RFX_DBD"/>
    <property type="match status" value="1"/>
</dbReference>
<feature type="region of interest" description="Disordered" evidence="2">
    <location>
        <begin position="250"/>
        <end position="395"/>
    </location>
</feature>
<feature type="compositionally biased region" description="Low complexity" evidence="2">
    <location>
        <begin position="300"/>
        <end position="374"/>
    </location>
</feature>
<gene>
    <name evidence="4" type="ORF">YALI1_E16608g</name>
</gene>
<dbReference type="VEuPathDB" id="FungiDB:YALI0_E13596g"/>
<dbReference type="Proteomes" id="UP000182444">
    <property type="component" value="Chromosome 1E"/>
</dbReference>
<dbReference type="PANTHER" id="PTHR12619:SF5">
    <property type="entry name" value="TRANSCRIPTION FACTOR RFX4"/>
    <property type="match status" value="1"/>
</dbReference>
<dbReference type="AlphaFoldDB" id="A0A1D8NIA3"/>